<reference evidence="4 5" key="1">
    <citation type="submission" date="2024-02" db="EMBL/GenBank/DDBJ databases">
        <authorList>
            <person name="Chen Y."/>
            <person name="Shah S."/>
            <person name="Dougan E. K."/>
            <person name="Thang M."/>
            <person name="Chan C."/>
        </authorList>
    </citation>
    <scope>NUCLEOTIDE SEQUENCE [LARGE SCALE GENOMIC DNA]</scope>
</reference>
<keyword evidence="2" id="KW-1133">Transmembrane helix</keyword>
<gene>
    <name evidence="4" type="ORF">CCMP2556_LOCUS16904</name>
</gene>
<dbReference type="Proteomes" id="UP001642484">
    <property type="component" value="Unassembled WGS sequence"/>
</dbReference>
<organism evidence="4 5">
    <name type="scientific">Durusdinium trenchii</name>
    <dbReference type="NCBI Taxonomy" id="1381693"/>
    <lineage>
        <taxon>Eukaryota</taxon>
        <taxon>Sar</taxon>
        <taxon>Alveolata</taxon>
        <taxon>Dinophyceae</taxon>
        <taxon>Suessiales</taxon>
        <taxon>Symbiodiniaceae</taxon>
        <taxon>Durusdinium</taxon>
    </lineage>
</organism>
<sequence>MRPMRLLPSHVVHVVLLVPSLASESFQQSVTPVSAPSMLNSTDVLVKSVVLFQIGTAPSRLNPNVSKLMPQRKGSALGAVLPKAPEHVNLLGMLAQMSRKVATALGVTDIISLCVLGLVVLLALYFVWGGSVDSLKENPYGELKQTGERAGREAKDKFNQWKAQQGQASPGGQFAEAEKINAINSRRAELLQEQKALAKGLRRLVGEDIVVQRGNVKAQQVAVKKSRQLFAPMDCRHTKLPSEESDGLPQALQNVLRVSQELDALQKEVHQLQKAERHEQQHGTEAVAVNTLHDWFGRYGEPHRQSQPIEMARSCIMKPRRLPFLGTSNAVALRKGHLIK</sequence>
<feature type="chain" id="PRO_5045474849" evidence="3">
    <location>
        <begin position="23"/>
        <end position="340"/>
    </location>
</feature>
<feature type="transmembrane region" description="Helical" evidence="2">
    <location>
        <begin position="101"/>
        <end position="128"/>
    </location>
</feature>
<keyword evidence="3" id="KW-0732">Signal</keyword>
<feature type="coiled-coil region" evidence="1">
    <location>
        <begin position="248"/>
        <end position="282"/>
    </location>
</feature>
<evidence type="ECO:0000256" key="3">
    <source>
        <dbReference type="SAM" id="SignalP"/>
    </source>
</evidence>
<keyword evidence="2" id="KW-0812">Transmembrane</keyword>
<evidence type="ECO:0000256" key="2">
    <source>
        <dbReference type="SAM" id="Phobius"/>
    </source>
</evidence>
<keyword evidence="1" id="KW-0175">Coiled coil</keyword>
<dbReference type="EMBL" id="CAXAMN010009191">
    <property type="protein sequence ID" value="CAK9027863.1"/>
    <property type="molecule type" value="Genomic_DNA"/>
</dbReference>
<keyword evidence="5" id="KW-1185">Reference proteome</keyword>
<evidence type="ECO:0000256" key="1">
    <source>
        <dbReference type="SAM" id="Coils"/>
    </source>
</evidence>
<evidence type="ECO:0000313" key="4">
    <source>
        <dbReference type="EMBL" id="CAK9027863.1"/>
    </source>
</evidence>
<name>A0ABP0KME1_9DINO</name>
<evidence type="ECO:0000313" key="5">
    <source>
        <dbReference type="Proteomes" id="UP001642484"/>
    </source>
</evidence>
<feature type="signal peptide" evidence="3">
    <location>
        <begin position="1"/>
        <end position="22"/>
    </location>
</feature>
<keyword evidence="2" id="KW-0472">Membrane</keyword>
<proteinExistence type="predicted"/>
<comment type="caution">
    <text evidence="4">The sequence shown here is derived from an EMBL/GenBank/DDBJ whole genome shotgun (WGS) entry which is preliminary data.</text>
</comment>
<protein>
    <submittedName>
        <fullName evidence="4">Uncharacterized protein</fullName>
    </submittedName>
</protein>
<accession>A0ABP0KME1</accession>